<dbReference type="Proteomes" id="UP000466445">
    <property type="component" value="Chromosome"/>
</dbReference>
<gene>
    <name evidence="1" type="ORF">MSAR_19450</name>
</gene>
<evidence type="ECO:0000313" key="1">
    <source>
        <dbReference type="EMBL" id="BBY58809.1"/>
    </source>
</evidence>
<proteinExistence type="predicted"/>
<reference evidence="1 2" key="1">
    <citation type="journal article" date="2019" name="Emerg. Microbes Infect.">
        <title>Comprehensive subspecies identification of 175 nontuberculous mycobacteria species based on 7547 genomic profiles.</title>
        <authorList>
            <person name="Matsumoto Y."/>
            <person name="Kinjo T."/>
            <person name="Motooka D."/>
            <person name="Nabeya D."/>
            <person name="Jung N."/>
            <person name="Uechi K."/>
            <person name="Horii T."/>
            <person name="Iida T."/>
            <person name="Fujita J."/>
            <person name="Nakamura S."/>
        </authorList>
    </citation>
    <scope>NUCLEOTIDE SEQUENCE [LARGE SCALE GENOMIC DNA]</scope>
    <source>
        <strain evidence="1 2">JCM 30395</strain>
    </source>
</reference>
<organism evidence="1 2">
    <name type="scientific">Mycolicibacterium sarraceniae</name>
    <dbReference type="NCBI Taxonomy" id="1534348"/>
    <lineage>
        <taxon>Bacteria</taxon>
        <taxon>Bacillati</taxon>
        <taxon>Actinomycetota</taxon>
        <taxon>Actinomycetes</taxon>
        <taxon>Mycobacteriales</taxon>
        <taxon>Mycobacteriaceae</taxon>
        <taxon>Mycolicibacterium</taxon>
    </lineage>
</organism>
<accession>A0A7I7SRN3</accession>
<name>A0A7I7SRN3_9MYCO</name>
<protein>
    <submittedName>
        <fullName evidence="1">Uncharacterized protein</fullName>
    </submittedName>
</protein>
<dbReference type="KEGG" id="msar:MSAR_19450"/>
<evidence type="ECO:0000313" key="2">
    <source>
        <dbReference type="Proteomes" id="UP000466445"/>
    </source>
</evidence>
<keyword evidence="2" id="KW-1185">Reference proteome</keyword>
<dbReference type="AlphaFoldDB" id="A0A7I7SRN3"/>
<dbReference type="EMBL" id="AP022595">
    <property type="protein sequence ID" value="BBY58809.1"/>
    <property type="molecule type" value="Genomic_DNA"/>
</dbReference>
<sequence length="113" mass="12251">MAVRLTAAADSAAPVVALGRNQFQRELVVAADDVVHRPSGRPKLVNTRNAYHQRAQERCGLISDFIAGLVVTSDVRRATHPKYLHDGDVIEASVRTDDGTIALGTQRMPVTYG</sequence>